<reference evidence="1" key="1">
    <citation type="submission" date="2018-05" db="EMBL/GenBank/DDBJ databases">
        <authorList>
            <person name="Lanie J.A."/>
            <person name="Ng W.-L."/>
            <person name="Kazmierczak K.M."/>
            <person name="Andrzejewski T.M."/>
            <person name="Davidsen T.M."/>
            <person name="Wayne K.J."/>
            <person name="Tettelin H."/>
            <person name="Glass J.I."/>
            <person name="Rusch D."/>
            <person name="Podicherti R."/>
            <person name="Tsui H.-C.T."/>
            <person name="Winkler M.E."/>
        </authorList>
    </citation>
    <scope>NUCLEOTIDE SEQUENCE</scope>
</reference>
<dbReference type="PANTHER" id="PTHR20883:SF48">
    <property type="entry name" value="ECTOINE DIOXYGENASE"/>
    <property type="match status" value="1"/>
</dbReference>
<sequence>MKPEEILSYEPKVLSQVQREFYFENGYLQLESFVGQDWLDRLWTVTNRLIEQSRTLTKSDTVFDLEPNHTAEKPRLRRISQPVGLDPVYEEFGLRGPIVDLAEDLVGPNVKFHHSKLNMKWAGGGEEVQWHQDIQFWPHTNYSPLTIGLYMDNVDDQMGPMGVLPRSHKGKIYDLYGDNGQWVGALNDR</sequence>
<organism evidence="1">
    <name type="scientific">marine metagenome</name>
    <dbReference type="NCBI Taxonomy" id="408172"/>
    <lineage>
        <taxon>unclassified sequences</taxon>
        <taxon>metagenomes</taxon>
        <taxon>ecological metagenomes</taxon>
    </lineage>
</organism>
<name>A0A382RFR5_9ZZZZ</name>
<gene>
    <name evidence="1" type="ORF">METZ01_LOCUS349408</name>
</gene>
<accession>A0A382RFR5</accession>
<dbReference type="EMBL" id="UINC01121411">
    <property type="protein sequence ID" value="SVC96554.1"/>
    <property type="molecule type" value="Genomic_DNA"/>
</dbReference>
<dbReference type="SUPFAM" id="SSF51197">
    <property type="entry name" value="Clavaminate synthase-like"/>
    <property type="match status" value="1"/>
</dbReference>
<dbReference type="Pfam" id="PF05721">
    <property type="entry name" value="PhyH"/>
    <property type="match status" value="1"/>
</dbReference>
<dbReference type="GO" id="GO:0046872">
    <property type="term" value="F:metal ion binding"/>
    <property type="evidence" value="ECO:0007669"/>
    <property type="project" value="UniProtKB-ARBA"/>
</dbReference>
<dbReference type="InterPro" id="IPR008775">
    <property type="entry name" value="Phytyl_CoA_dOase-like"/>
</dbReference>
<protein>
    <recommendedName>
        <fullName evidence="2">Phytanoyl-CoA dioxygenase</fullName>
    </recommendedName>
</protein>
<dbReference type="AlphaFoldDB" id="A0A382RFR5"/>
<dbReference type="Gene3D" id="2.60.120.620">
    <property type="entry name" value="q2cbj1_9rhob like domain"/>
    <property type="match status" value="1"/>
</dbReference>
<feature type="non-terminal residue" evidence="1">
    <location>
        <position position="189"/>
    </location>
</feature>
<evidence type="ECO:0008006" key="2">
    <source>
        <dbReference type="Google" id="ProtNLM"/>
    </source>
</evidence>
<dbReference type="PANTHER" id="PTHR20883">
    <property type="entry name" value="PHYTANOYL-COA DIOXYGENASE DOMAIN CONTAINING 1"/>
    <property type="match status" value="1"/>
</dbReference>
<evidence type="ECO:0000313" key="1">
    <source>
        <dbReference type="EMBL" id="SVC96554.1"/>
    </source>
</evidence>
<dbReference type="GO" id="GO:0016491">
    <property type="term" value="F:oxidoreductase activity"/>
    <property type="evidence" value="ECO:0007669"/>
    <property type="project" value="UniProtKB-ARBA"/>
</dbReference>
<proteinExistence type="predicted"/>